<reference evidence="4 5" key="1">
    <citation type="submission" date="2017-08" db="EMBL/GenBank/DDBJ databases">
        <title>Substantial Increase in Enzyme Production by Combined Drug-Resistance Mutations in Paenibacillus agaridevorans.</title>
        <authorList>
            <person name="Tanaka Y."/>
            <person name="Funane K."/>
            <person name="Hosaka T."/>
            <person name="Shiwa Y."/>
            <person name="Fujita N."/>
            <person name="Miyazaki T."/>
            <person name="Yoshikawa H."/>
            <person name="Murakami K."/>
            <person name="Kasahara K."/>
            <person name="Inaoka T."/>
            <person name="Hiraga Y."/>
            <person name="Ochi K."/>
        </authorList>
    </citation>
    <scope>NUCLEOTIDE SEQUENCE [LARGE SCALE GENOMIC DNA]</scope>
    <source>
        <strain evidence="4 5">T-3040</strain>
    </source>
</reference>
<protein>
    <submittedName>
        <fullName evidence="4">DNA protecting protein DprA</fullName>
    </submittedName>
</protein>
<evidence type="ECO:0000259" key="2">
    <source>
        <dbReference type="Pfam" id="PF02481"/>
    </source>
</evidence>
<accession>A0A2R5ESB6</accession>
<feature type="domain" description="DprA winged helix" evidence="3">
    <location>
        <begin position="322"/>
        <end position="377"/>
    </location>
</feature>
<evidence type="ECO:0000313" key="4">
    <source>
        <dbReference type="EMBL" id="GBG09582.1"/>
    </source>
</evidence>
<sequence length="383" mass="42416">MDDNKRAIRDMVVALNEIPGIGWHAIKNAIEHKLWTKDRTKPEAWMAAGFRDDRAEKAANLFRHPIWNSGDDKSWMRAESVKAGIEMDRLLTPFDSGYPFELKHIAQPPWVLYAKGRSELLERPSVAIVGTRMPTAYGRHTADKLAQELSEAGITVVSGLARGIDSKAHEAALKGNGSTIAVLPTPIDTCYPPQNLSLFRNIGEQGLLVSETPLGTKLHPGQFHQRNRIIAGLACATIVVEGARRSGSLITAKFALDWNREIFAVPGPINSPKSEGPNVLIREERARIITGIDDVFDQLLWLRDAAKPWGKQGGQTVGSKEKDERPQLPEEAKLLALLRDRPLSIDELHGLTAIPFGHLNSLLLNLCIKRTIELQPGSIYRIL</sequence>
<keyword evidence="5" id="KW-1185">Reference proteome</keyword>
<dbReference type="EMBL" id="BDQX01000243">
    <property type="protein sequence ID" value="GBG09582.1"/>
    <property type="molecule type" value="Genomic_DNA"/>
</dbReference>
<feature type="domain" description="Smf/DprA SLOG" evidence="2">
    <location>
        <begin position="90"/>
        <end position="299"/>
    </location>
</feature>
<dbReference type="Proteomes" id="UP000245202">
    <property type="component" value="Unassembled WGS sequence"/>
</dbReference>
<evidence type="ECO:0000313" key="5">
    <source>
        <dbReference type="Proteomes" id="UP000245202"/>
    </source>
</evidence>
<organism evidence="4 5">
    <name type="scientific">Paenibacillus agaridevorans</name>
    <dbReference type="NCBI Taxonomy" id="171404"/>
    <lineage>
        <taxon>Bacteria</taxon>
        <taxon>Bacillati</taxon>
        <taxon>Bacillota</taxon>
        <taxon>Bacilli</taxon>
        <taxon>Bacillales</taxon>
        <taxon>Paenibacillaceae</taxon>
        <taxon>Paenibacillus</taxon>
    </lineage>
</organism>
<comment type="caution">
    <text evidence="4">The sequence shown here is derived from an EMBL/GenBank/DDBJ whole genome shotgun (WGS) entry which is preliminary data.</text>
</comment>
<gene>
    <name evidence="4" type="ORF">PAT3040_04238</name>
</gene>
<dbReference type="Pfam" id="PF17782">
    <property type="entry name" value="WHD_DprA"/>
    <property type="match status" value="1"/>
</dbReference>
<dbReference type="RefSeq" id="WP_108994290.1">
    <property type="nucleotide sequence ID" value="NZ_BDQX01000243.1"/>
</dbReference>
<dbReference type="InterPro" id="IPR041614">
    <property type="entry name" value="DprA_WH"/>
</dbReference>
<dbReference type="InterPro" id="IPR036388">
    <property type="entry name" value="WH-like_DNA-bd_sf"/>
</dbReference>
<dbReference type="PANTHER" id="PTHR43022:SF1">
    <property type="entry name" value="PROTEIN SMF"/>
    <property type="match status" value="1"/>
</dbReference>
<dbReference type="InterPro" id="IPR057666">
    <property type="entry name" value="DrpA_SLOG"/>
</dbReference>
<proteinExistence type="inferred from homology"/>
<dbReference type="NCBIfam" id="TIGR00732">
    <property type="entry name" value="dprA"/>
    <property type="match status" value="1"/>
</dbReference>
<dbReference type="Gene3D" id="3.40.50.450">
    <property type="match status" value="1"/>
</dbReference>
<dbReference type="Gene3D" id="1.10.10.10">
    <property type="entry name" value="Winged helix-like DNA-binding domain superfamily/Winged helix DNA-binding domain"/>
    <property type="match status" value="1"/>
</dbReference>
<dbReference type="GO" id="GO:0009294">
    <property type="term" value="P:DNA-mediated transformation"/>
    <property type="evidence" value="ECO:0007669"/>
    <property type="project" value="InterPro"/>
</dbReference>
<dbReference type="Pfam" id="PF02481">
    <property type="entry name" value="DNA_processg_A"/>
    <property type="match status" value="1"/>
</dbReference>
<dbReference type="SUPFAM" id="SSF102405">
    <property type="entry name" value="MCP/YpsA-like"/>
    <property type="match status" value="1"/>
</dbReference>
<name>A0A2R5ESB6_9BACL</name>
<evidence type="ECO:0000256" key="1">
    <source>
        <dbReference type="ARBA" id="ARBA00006525"/>
    </source>
</evidence>
<dbReference type="InterPro" id="IPR003488">
    <property type="entry name" value="DprA"/>
</dbReference>
<dbReference type="AlphaFoldDB" id="A0A2R5ESB6"/>
<comment type="similarity">
    <text evidence="1">Belongs to the DprA/Smf family.</text>
</comment>
<dbReference type="PANTHER" id="PTHR43022">
    <property type="entry name" value="PROTEIN SMF"/>
    <property type="match status" value="1"/>
</dbReference>
<evidence type="ECO:0000259" key="3">
    <source>
        <dbReference type="Pfam" id="PF17782"/>
    </source>
</evidence>